<proteinExistence type="predicted"/>
<feature type="chain" id="PRO_5045056929" evidence="1">
    <location>
        <begin position="20"/>
        <end position="378"/>
    </location>
</feature>
<evidence type="ECO:0000256" key="1">
    <source>
        <dbReference type="SAM" id="SignalP"/>
    </source>
</evidence>
<evidence type="ECO:0000313" key="3">
    <source>
        <dbReference type="Proteomes" id="UP001268651"/>
    </source>
</evidence>
<reference evidence="2 3" key="1">
    <citation type="submission" date="2023-10" db="EMBL/GenBank/DDBJ databases">
        <title>Marimonas sp. nov. isolated from tidal mud flat.</title>
        <authorList>
            <person name="Jaincy N.J."/>
            <person name="Srinivasan S."/>
            <person name="Lee S.-S."/>
        </authorList>
    </citation>
    <scope>NUCLEOTIDE SEQUENCE [LARGE SCALE GENOMIC DNA]</scope>
    <source>
        <strain evidence="2 3">MJ-SS3</strain>
    </source>
</reference>
<dbReference type="Pfam" id="PF16930">
    <property type="entry name" value="Porin_5"/>
    <property type="match status" value="2"/>
</dbReference>
<protein>
    <submittedName>
        <fullName evidence="2">Porin</fullName>
    </submittedName>
</protein>
<dbReference type="InterPro" id="IPR032638">
    <property type="entry name" value="Porin_5"/>
</dbReference>
<name>A0ABU3U4X2_9FLAO</name>
<gene>
    <name evidence="2" type="ORF">RXV94_04505</name>
</gene>
<evidence type="ECO:0000313" key="2">
    <source>
        <dbReference type="EMBL" id="MDU8885411.1"/>
    </source>
</evidence>
<accession>A0ABU3U4X2</accession>
<feature type="signal peptide" evidence="1">
    <location>
        <begin position="1"/>
        <end position="19"/>
    </location>
</feature>
<keyword evidence="3" id="KW-1185">Reference proteome</keyword>
<sequence>MKKIVAVLLLLFIYSFLIAQEDQNTSKLSFNGDFRFRIEQDWHSKKSDGTYREDRTRLRYRLRFGISYSYKNWVSFGARIRTGDPKKQQDPQLTLGSGNKEFGGLPIALEKAYAEFYHNWLTAWIGKNTYPFEKQNELFWSDNVFPEGVAIKAKFNIETSLLQSISINAGHFIVITNGTSFRKDSYFQGLQAVGSFLNNKIIFYPSIYYFNKMPDIPDGNETYAINYSILNLGTKAQILDKPKIVTGIDYYFNLSDLEKNSSIPQDFTNQKEGVIASSSLGNLNKKGDWKVLVTYTYLEKYAAVDFLAQNDWTRWDYSSQGSPDGRLTNFKGFEFMAGYMLGEKMNLKLRFFVVNQLVPFGITKESGNRVRLDFNIAL</sequence>
<dbReference type="Proteomes" id="UP001268651">
    <property type="component" value="Unassembled WGS sequence"/>
</dbReference>
<dbReference type="RefSeq" id="WP_316661288.1">
    <property type="nucleotide sequence ID" value="NZ_JAWHTF010000002.1"/>
</dbReference>
<dbReference type="EMBL" id="JAWHTF010000002">
    <property type="protein sequence ID" value="MDU8885411.1"/>
    <property type="molecule type" value="Genomic_DNA"/>
</dbReference>
<comment type="caution">
    <text evidence="2">The sequence shown here is derived from an EMBL/GenBank/DDBJ whole genome shotgun (WGS) entry which is preliminary data.</text>
</comment>
<keyword evidence="1" id="KW-0732">Signal</keyword>
<organism evidence="2 3">
    <name type="scientific">Gilvirhabdus luticola</name>
    <dbReference type="NCBI Taxonomy" id="3079858"/>
    <lineage>
        <taxon>Bacteria</taxon>
        <taxon>Pseudomonadati</taxon>
        <taxon>Bacteroidota</taxon>
        <taxon>Flavobacteriia</taxon>
        <taxon>Flavobacteriales</taxon>
        <taxon>Flavobacteriaceae</taxon>
        <taxon>Gilvirhabdus</taxon>
    </lineage>
</organism>